<dbReference type="Proteomes" id="UP000813215">
    <property type="component" value="Unassembled WGS sequence"/>
</dbReference>
<keyword evidence="1" id="KW-0460">Magnesium</keyword>
<comment type="cofactor">
    <cofactor evidence="1">
        <name>Mg(2+)</name>
        <dbReference type="ChEBI" id="CHEBI:18420"/>
    </cofactor>
</comment>
<keyword evidence="1" id="KW-0479">Metal-binding</keyword>
<comment type="similarity">
    <text evidence="1">Belongs to the terpene synthase family.</text>
</comment>
<protein>
    <recommendedName>
        <fullName evidence="1">Terpene synthase</fullName>
        <ecNumber evidence="1">4.2.3.-</ecNumber>
    </recommendedName>
</protein>
<dbReference type="InterPro" id="IPR034686">
    <property type="entry name" value="Terpene_cyclase-like_2"/>
</dbReference>
<proteinExistence type="inferred from homology"/>
<dbReference type="PANTHER" id="PTHR35201">
    <property type="entry name" value="TERPENE SYNTHASE"/>
    <property type="match status" value="1"/>
</dbReference>
<dbReference type="PANTHER" id="PTHR35201:SF4">
    <property type="entry name" value="BETA-PINACENE SYNTHASE-RELATED"/>
    <property type="match status" value="1"/>
</dbReference>
<name>A0A9E3H962_9NOST</name>
<dbReference type="Gene3D" id="1.10.600.10">
    <property type="entry name" value="Farnesyl Diphosphate Synthase"/>
    <property type="match status" value="1"/>
</dbReference>
<dbReference type="AlphaFoldDB" id="A0A9E3H962"/>
<evidence type="ECO:0000256" key="1">
    <source>
        <dbReference type="RuleBase" id="RU366034"/>
    </source>
</evidence>
<sequence length="322" mass="37523">MNQFTLPELYCPFPSQINKYVDVLEDYALEWVLRFNLLANESSYERFSKSKFFLLSAAAFPECELEELKVVNDWVTWLFIWDDVCDMSALGKKPELIEFFHNRFLEVLKGAEVTSNDISFSYALDNIQQRILEKGTKRWFDYFVHAVENYFTGCILEAENRSQGIVPNVDIYTSIHMLSGAMESSMEFIEFCNHLIIPDVLRANDILRKLTNLTNKIVCWCNDIFSASREMASGDVHNLVLVLHYQQNLSLEQAMKRAVEMHNQEIQKMIDLEDFLPSFGEELDSEITKYISGLHSWISGNLDWSLRSGRYQNLEKLDLLKL</sequence>
<accession>A0A9E3H962</accession>
<reference evidence="2" key="1">
    <citation type="submission" date="2021-05" db="EMBL/GenBank/DDBJ databases">
        <authorList>
            <person name="Pietrasiak N."/>
            <person name="Ward R."/>
            <person name="Stajich J.E."/>
            <person name="Kurbessoian T."/>
        </authorList>
    </citation>
    <scope>NUCLEOTIDE SEQUENCE</scope>
    <source>
        <strain evidence="2">HA4357-MV3</strain>
    </source>
</reference>
<comment type="caution">
    <text evidence="2">The sequence shown here is derived from an EMBL/GenBank/DDBJ whole genome shotgun (WGS) entry which is preliminary data.</text>
</comment>
<evidence type="ECO:0000313" key="2">
    <source>
        <dbReference type="EMBL" id="MBW4433058.1"/>
    </source>
</evidence>
<reference evidence="2" key="2">
    <citation type="journal article" date="2022" name="Microbiol. Resour. Announc.">
        <title>Metagenome Sequencing to Explore Phylogenomics of Terrestrial Cyanobacteria.</title>
        <authorList>
            <person name="Ward R.D."/>
            <person name="Stajich J.E."/>
            <person name="Johansen J.R."/>
            <person name="Huntemann M."/>
            <person name="Clum A."/>
            <person name="Foster B."/>
            <person name="Foster B."/>
            <person name="Roux S."/>
            <person name="Palaniappan K."/>
            <person name="Varghese N."/>
            <person name="Mukherjee S."/>
            <person name="Reddy T.B.K."/>
            <person name="Daum C."/>
            <person name="Copeland A."/>
            <person name="Chen I.A."/>
            <person name="Ivanova N.N."/>
            <person name="Kyrpides N.C."/>
            <person name="Shapiro N."/>
            <person name="Eloe-Fadrosh E.A."/>
            <person name="Pietrasiak N."/>
        </authorList>
    </citation>
    <scope>NUCLEOTIDE SEQUENCE</scope>
    <source>
        <strain evidence="2">HA4357-MV3</strain>
    </source>
</reference>
<dbReference type="SUPFAM" id="SSF48576">
    <property type="entry name" value="Terpenoid synthases"/>
    <property type="match status" value="1"/>
</dbReference>
<dbReference type="GO" id="GO:0010333">
    <property type="term" value="F:terpene synthase activity"/>
    <property type="evidence" value="ECO:0007669"/>
    <property type="project" value="InterPro"/>
</dbReference>
<evidence type="ECO:0000313" key="3">
    <source>
        <dbReference type="Proteomes" id="UP000813215"/>
    </source>
</evidence>
<dbReference type="EMBL" id="JAHHHW010000096">
    <property type="protein sequence ID" value="MBW4433058.1"/>
    <property type="molecule type" value="Genomic_DNA"/>
</dbReference>
<dbReference type="InterPro" id="IPR008949">
    <property type="entry name" value="Isoprenoid_synthase_dom_sf"/>
</dbReference>
<dbReference type="Pfam" id="PF19086">
    <property type="entry name" value="Terpene_syn_C_2"/>
    <property type="match status" value="1"/>
</dbReference>
<keyword evidence="1" id="KW-0456">Lyase</keyword>
<dbReference type="EC" id="4.2.3.-" evidence="1"/>
<dbReference type="GO" id="GO:0046872">
    <property type="term" value="F:metal ion binding"/>
    <property type="evidence" value="ECO:0007669"/>
    <property type="project" value="UniProtKB-KW"/>
</dbReference>
<gene>
    <name evidence="2" type="ORF">KME28_15335</name>
</gene>
<organism evidence="2 3">
    <name type="scientific">Pelatocladus maniniholoensis HA4357-MV3</name>
    <dbReference type="NCBI Taxonomy" id="1117104"/>
    <lineage>
        <taxon>Bacteria</taxon>
        <taxon>Bacillati</taxon>
        <taxon>Cyanobacteriota</taxon>
        <taxon>Cyanophyceae</taxon>
        <taxon>Nostocales</taxon>
        <taxon>Nostocaceae</taxon>
        <taxon>Pelatocladus</taxon>
    </lineage>
</organism>